<dbReference type="PANTHER" id="PTHR46599:SF3">
    <property type="entry name" value="PIGGYBAC TRANSPOSABLE ELEMENT-DERIVED PROTEIN 4"/>
    <property type="match status" value="1"/>
</dbReference>
<sequence>MFRHRVFLLLGTLRKNRPMPNTIRNANPTPDNPVYMRKGKMLCAAYRDDDGKKPVRMHSTPFPAQHLPSGRPRIVNGYNKNMRAVDTTDAILKAYGGQRKNRKPWKKVVLHLFHRIEHNAFIFYKKKNTSETLVKSRLRFIKEVVESLSGIRNE</sequence>
<keyword evidence="3" id="KW-1185">Reference proteome</keyword>
<dbReference type="AlphaFoldDB" id="A0A6J8AIZ4"/>
<feature type="domain" description="PiggyBac transposable element-derived protein" evidence="1">
    <location>
        <begin position="9"/>
        <end position="121"/>
    </location>
</feature>
<accession>A0A6J8AIZ4</accession>
<dbReference type="OrthoDB" id="6129505at2759"/>
<evidence type="ECO:0000313" key="2">
    <source>
        <dbReference type="EMBL" id="CAC5368517.1"/>
    </source>
</evidence>
<dbReference type="InterPro" id="IPR029526">
    <property type="entry name" value="PGBD"/>
</dbReference>
<organism evidence="2 3">
    <name type="scientific">Mytilus coruscus</name>
    <name type="common">Sea mussel</name>
    <dbReference type="NCBI Taxonomy" id="42192"/>
    <lineage>
        <taxon>Eukaryota</taxon>
        <taxon>Metazoa</taxon>
        <taxon>Spiralia</taxon>
        <taxon>Lophotrochozoa</taxon>
        <taxon>Mollusca</taxon>
        <taxon>Bivalvia</taxon>
        <taxon>Autobranchia</taxon>
        <taxon>Pteriomorphia</taxon>
        <taxon>Mytilida</taxon>
        <taxon>Mytiloidea</taxon>
        <taxon>Mytilidae</taxon>
        <taxon>Mytilinae</taxon>
        <taxon>Mytilus</taxon>
    </lineage>
</organism>
<dbReference type="Proteomes" id="UP000507470">
    <property type="component" value="Unassembled WGS sequence"/>
</dbReference>
<protein>
    <recommendedName>
        <fullName evidence="1">PiggyBac transposable element-derived protein domain-containing protein</fullName>
    </recommendedName>
</protein>
<evidence type="ECO:0000313" key="3">
    <source>
        <dbReference type="Proteomes" id="UP000507470"/>
    </source>
</evidence>
<proteinExistence type="predicted"/>
<dbReference type="PANTHER" id="PTHR46599">
    <property type="entry name" value="PIGGYBAC TRANSPOSABLE ELEMENT-DERIVED PROTEIN 4"/>
    <property type="match status" value="1"/>
</dbReference>
<name>A0A6J8AIZ4_MYTCO</name>
<reference evidence="2 3" key="1">
    <citation type="submission" date="2020-06" db="EMBL/GenBank/DDBJ databases">
        <authorList>
            <person name="Li R."/>
            <person name="Bekaert M."/>
        </authorList>
    </citation>
    <scope>NUCLEOTIDE SEQUENCE [LARGE SCALE GENOMIC DNA]</scope>
    <source>
        <strain evidence="3">wild</strain>
    </source>
</reference>
<dbReference type="Pfam" id="PF13843">
    <property type="entry name" value="DDE_Tnp_1_7"/>
    <property type="match status" value="1"/>
</dbReference>
<gene>
    <name evidence="2" type="ORF">MCOR_8044</name>
</gene>
<evidence type="ECO:0000259" key="1">
    <source>
        <dbReference type="Pfam" id="PF13843"/>
    </source>
</evidence>
<dbReference type="EMBL" id="CACVKT020001487">
    <property type="protein sequence ID" value="CAC5368517.1"/>
    <property type="molecule type" value="Genomic_DNA"/>
</dbReference>